<feature type="region of interest" description="Disordered" evidence="7">
    <location>
        <begin position="1"/>
        <end position="39"/>
    </location>
</feature>
<dbReference type="GO" id="GO:0008171">
    <property type="term" value="F:O-methyltransferase activity"/>
    <property type="evidence" value="ECO:0007669"/>
    <property type="project" value="UniProtKB-UniRule"/>
</dbReference>
<dbReference type="Pfam" id="PF13649">
    <property type="entry name" value="Methyltransf_25"/>
    <property type="match status" value="1"/>
</dbReference>
<dbReference type="InterPro" id="IPR041698">
    <property type="entry name" value="Methyltransf_25"/>
</dbReference>
<evidence type="ECO:0000256" key="5">
    <source>
        <dbReference type="PROSITE-ProRule" id="PRU00848"/>
    </source>
</evidence>
<dbReference type="EC" id="2.1.1.-" evidence="6"/>
<protein>
    <recommendedName>
        <fullName evidence="6">RNA methyltransferase</fullName>
        <ecNumber evidence="6">2.1.1.-</ecNumber>
    </recommendedName>
</protein>
<evidence type="ECO:0000259" key="8">
    <source>
        <dbReference type="PROSITE" id="PS51515"/>
    </source>
</evidence>
<dbReference type="InterPro" id="IPR024160">
    <property type="entry name" value="BIN3_SAM-bd_dom"/>
</dbReference>
<dbReference type="InterPro" id="IPR029063">
    <property type="entry name" value="SAM-dependent_MTases_sf"/>
</dbReference>
<dbReference type="GeneID" id="20088581"/>
<comment type="similarity">
    <text evidence="1 6">Belongs to the methyltransferase superfamily.</text>
</comment>
<evidence type="ECO:0000256" key="2">
    <source>
        <dbReference type="ARBA" id="ARBA00022603"/>
    </source>
</evidence>
<dbReference type="SUPFAM" id="SSF53335">
    <property type="entry name" value="S-adenosyl-L-methionine-dependent methyltransferases"/>
    <property type="match status" value="1"/>
</dbReference>
<feature type="compositionally biased region" description="Basic and acidic residues" evidence="7">
    <location>
        <begin position="1"/>
        <end position="23"/>
    </location>
</feature>
<sequence length="317" mass="36202">MKRRHDETCEKSKVPAHGDERKQQKQVRNMQKGSGGDEQLRVGNFKKYYAFRLGGAIEGKLEEDSRLTAFKKEWFEGKKALDIGCNSGDMTLEIARRFSPAFIMGIDADPDLITQARASLKEYISKLTVAEAFREVTREDPSSNTVASKDIDADDDDLPLSFRLWKPPTHHASHDPLPNIGSFASGVRFPYNVVFKRENIVLDRHSGKDYDVITCLSVTKWVHLFHGDDGLKQLFHLVYALLMPGGRFILEPQKWKSYYNRKHTNATTLANYDRIALRPKDFQEYLCATVGFTSVELLKVCSTSTHGFKRPIYLYTK</sequence>
<dbReference type="eggNOG" id="KOG2899">
    <property type="taxonomic scope" value="Eukaryota"/>
</dbReference>
<dbReference type="InterPro" id="IPR039772">
    <property type="entry name" value="Bin3-like"/>
</dbReference>
<organism evidence="9">
    <name type="scientific">Aphanomyces invadans</name>
    <dbReference type="NCBI Taxonomy" id="157072"/>
    <lineage>
        <taxon>Eukaryota</taxon>
        <taxon>Sar</taxon>
        <taxon>Stramenopiles</taxon>
        <taxon>Oomycota</taxon>
        <taxon>Saprolegniomycetes</taxon>
        <taxon>Saprolegniales</taxon>
        <taxon>Verrucalvaceae</taxon>
        <taxon>Aphanomyces</taxon>
    </lineage>
</organism>
<keyword evidence="3 6" id="KW-0808">Transferase</keyword>
<keyword evidence="2 6" id="KW-0489">Methyltransferase</keyword>
<dbReference type="Gene3D" id="3.40.50.150">
    <property type="entry name" value="Vaccinia Virus protein VP39"/>
    <property type="match status" value="1"/>
</dbReference>
<evidence type="ECO:0000256" key="6">
    <source>
        <dbReference type="RuleBase" id="RU367087"/>
    </source>
</evidence>
<dbReference type="VEuPathDB" id="FungiDB:H310_11531"/>
<proteinExistence type="inferred from homology"/>
<reference evidence="9" key="1">
    <citation type="submission" date="2013-12" db="EMBL/GenBank/DDBJ databases">
        <title>The Genome Sequence of Aphanomyces invadans NJM9701.</title>
        <authorList>
            <consortium name="The Broad Institute Genomics Platform"/>
            <person name="Russ C."/>
            <person name="Tyler B."/>
            <person name="van West P."/>
            <person name="Dieguez-Uribeondo J."/>
            <person name="Young S.K."/>
            <person name="Zeng Q."/>
            <person name="Gargeya S."/>
            <person name="Fitzgerald M."/>
            <person name="Abouelleil A."/>
            <person name="Alvarado L."/>
            <person name="Chapman S.B."/>
            <person name="Gainer-Dewar J."/>
            <person name="Goldberg J."/>
            <person name="Griggs A."/>
            <person name="Gujja S."/>
            <person name="Hansen M."/>
            <person name="Howarth C."/>
            <person name="Imamovic A."/>
            <person name="Ireland A."/>
            <person name="Larimer J."/>
            <person name="McCowan C."/>
            <person name="Murphy C."/>
            <person name="Pearson M."/>
            <person name="Poon T.W."/>
            <person name="Priest M."/>
            <person name="Roberts A."/>
            <person name="Saif S."/>
            <person name="Shea T."/>
            <person name="Sykes S."/>
            <person name="Wortman J."/>
            <person name="Nusbaum C."/>
            <person name="Birren B."/>
        </authorList>
    </citation>
    <scope>NUCLEOTIDE SEQUENCE [LARGE SCALE GENOMIC DNA]</scope>
    <source>
        <strain evidence="9">NJM9701</strain>
    </source>
</reference>
<dbReference type="Pfam" id="PF06859">
    <property type="entry name" value="Bin3"/>
    <property type="match status" value="1"/>
</dbReference>
<gene>
    <name evidence="9" type="ORF">H310_11531</name>
</gene>
<dbReference type="GO" id="GO:0008173">
    <property type="term" value="F:RNA methyltransferase activity"/>
    <property type="evidence" value="ECO:0007669"/>
    <property type="project" value="UniProtKB-UniRule"/>
</dbReference>
<dbReference type="RefSeq" id="XP_008876465.1">
    <property type="nucleotide sequence ID" value="XM_008878243.1"/>
</dbReference>
<evidence type="ECO:0000256" key="1">
    <source>
        <dbReference type="ARBA" id="ARBA00008361"/>
    </source>
</evidence>
<dbReference type="EMBL" id="KI913983">
    <property type="protein sequence ID" value="ETV94874.1"/>
    <property type="molecule type" value="Genomic_DNA"/>
</dbReference>
<dbReference type="OrthoDB" id="10017101at2759"/>
<evidence type="ECO:0000256" key="4">
    <source>
        <dbReference type="ARBA" id="ARBA00022691"/>
    </source>
</evidence>
<dbReference type="STRING" id="157072.A0A024TLL0"/>
<accession>A0A024TLL0</accession>
<evidence type="ECO:0000313" key="9">
    <source>
        <dbReference type="EMBL" id="ETV94874.1"/>
    </source>
</evidence>
<dbReference type="GO" id="GO:0032259">
    <property type="term" value="P:methylation"/>
    <property type="evidence" value="ECO:0007669"/>
    <property type="project" value="UniProtKB-KW"/>
</dbReference>
<dbReference type="InterPro" id="IPR010675">
    <property type="entry name" value="Bin3_C"/>
</dbReference>
<dbReference type="GO" id="GO:0040031">
    <property type="term" value="P:snRNA modification"/>
    <property type="evidence" value="ECO:0007669"/>
    <property type="project" value="TreeGrafter"/>
</dbReference>
<dbReference type="AlphaFoldDB" id="A0A024TLL0"/>
<evidence type="ECO:0000256" key="7">
    <source>
        <dbReference type="SAM" id="MobiDB-lite"/>
    </source>
</evidence>
<evidence type="ECO:0000256" key="3">
    <source>
        <dbReference type="ARBA" id="ARBA00022679"/>
    </source>
</evidence>
<dbReference type="PANTHER" id="PTHR12315">
    <property type="entry name" value="BICOID-INTERACTING PROTEIN RELATED"/>
    <property type="match status" value="1"/>
</dbReference>
<name>A0A024TLL0_9STRA</name>
<dbReference type="PROSITE" id="PS51515">
    <property type="entry name" value="BIN3_SAM"/>
    <property type="match status" value="1"/>
</dbReference>
<feature type="domain" description="Bin3-type SAM" evidence="8">
    <location>
        <begin position="64"/>
        <end position="317"/>
    </location>
</feature>
<dbReference type="GO" id="GO:0017069">
    <property type="term" value="F:snRNA binding"/>
    <property type="evidence" value="ECO:0007669"/>
    <property type="project" value="TreeGrafter"/>
</dbReference>
<keyword evidence="4 5" id="KW-0949">S-adenosyl-L-methionine</keyword>
<dbReference type="PANTHER" id="PTHR12315:SF0">
    <property type="entry name" value="7SK SNRNA METHYLPHOSPHATE CAPPING ENZYME"/>
    <property type="match status" value="1"/>
</dbReference>